<dbReference type="FunFam" id="2.60.40.10:FF:001749">
    <property type="entry name" value="Neural/ectodermal development factor IMP-L2"/>
    <property type="match status" value="1"/>
</dbReference>
<accession>A0A915L1K3</accession>
<dbReference type="InterPro" id="IPR050958">
    <property type="entry name" value="Cell_Adh-Cytoskel_Orgn"/>
</dbReference>
<evidence type="ECO:0000256" key="2">
    <source>
        <dbReference type="ARBA" id="ARBA00022525"/>
    </source>
</evidence>
<dbReference type="SMART" id="SM00409">
    <property type="entry name" value="IG"/>
    <property type="match status" value="2"/>
</dbReference>
<dbReference type="Gene3D" id="2.60.40.10">
    <property type="entry name" value="Immunoglobulins"/>
    <property type="match status" value="2"/>
</dbReference>
<dbReference type="PANTHER" id="PTHR45080">
    <property type="entry name" value="CONTACTIN 5"/>
    <property type="match status" value="1"/>
</dbReference>
<dbReference type="Pfam" id="PF13927">
    <property type="entry name" value="Ig_3"/>
    <property type="match status" value="1"/>
</dbReference>
<dbReference type="InterPro" id="IPR036179">
    <property type="entry name" value="Ig-like_dom_sf"/>
</dbReference>
<proteinExistence type="predicted"/>
<name>A0A915L1K3_ROMCU</name>
<keyword evidence="2" id="KW-0964">Secreted</keyword>
<evidence type="ECO:0000313" key="8">
    <source>
        <dbReference type="Proteomes" id="UP000887565"/>
    </source>
</evidence>
<evidence type="ECO:0000256" key="5">
    <source>
        <dbReference type="ARBA" id="ARBA00023157"/>
    </source>
</evidence>
<dbReference type="InterPro" id="IPR003598">
    <property type="entry name" value="Ig_sub2"/>
</dbReference>
<dbReference type="WBParaSite" id="nRc.2.0.1.t45039-RA">
    <property type="protein sequence ID" value="nRc.2.0.1.t45039-RA"/>
    <property type="gene ID" value="nRc.2.0.1.g45039"/>
</dbReference>
<reference evidence="9" key="1">
    <citation type="submission" date="2022-11" db="UniProtKB">
        <authorList>
            <consortium name="WormBaseParasite"/>
        </authorList>
    </citation>
    <scope>IDENTIFICATION</scope>
</reference>
<keyword evidence="6" id="KW-0393">Immunoglobulin domain</keyword>
<evidence type="ECO:0000259" key="7">
    <source>
        <dbReference type="PROSITE" id="PS50835"/>
    </source>
</evidence>
<dbReference type="InterPro" id="IPR007110">
    <property type="entry name" value="Ig-like_dom"/>
</dbReference>
<dbReference type="CDD" id="cd00096">
    <property type="entry name" value="Ig"/>
    <property type="match status" value="2"/>
</dbReference>
<dbReference type="Proteomes" id="UP000887565">
    <property type="component" value="Unplaced"/>
</dbReference>
<dbReference type="InterPro" id="IPR003599">
    <property type="entry name" value="Ig_sub"/>
</dbReference>
<dbReference type="GO" id="GO:0005576">
    <property type="term" value="C:extracellular region"/>
    <property type="evidence" value="ECO:0007669"/>
    <property type="project" value="UniProtKB-SubCell"/>
</dbReference>
<dbReference type="OMA" id="QTADWED"/>
<dbReference type="GO" id="GO:0005886">
    <property type="term" value="C:plasma membrane"/>
    <property type="evidence" value="ECO:0007669"/>
    <property type="project" value="TreeGrafter"/>
</dbReference>
<dbReference type="InterPro" id="IPR013098">
    <property type="entry name" value="Ig_I-set"/>
</dbReference>
<organism evidence="8 9">
    <name type="scientific">Romanomermis culicivorax</name>
    <name type="common">Nematode worm</name>
    <dbReference type="NCBI Taxonomy" id="13658"/>
    <lineage>
        <taxon>Eukaryota</taxon>
        <taxon>Metazoa</taxon>
        <taxon>Ecdysozoa</taxon>
        <taxon>Nematoda</taxon>
        <taxon>Enoplea</taxon>
        <taxon>Dorylaimia</taxon>
        <taxon>Mermithida</taxon>
        <taxon>Mermithoidea</taxon>
        <taxon>Mermithidae</taxon>
        <taxon>Romanomermis</taxon>
    </lineage>
</organism>
<protein>
    <submittedName>
        <fullName evidence="9">Ig-like domain-containing protein</fullName>
    </submittedName>
</protein>
<dbReference type="Pfam" id="PF07679">
    <property type="entry name" value="I-set"/>
    <property type="match status" value="1"/>
</dbReference>
<evidence type="ECO:0000256" key="3">
    <source>
        <dbReference type="ARBA" id="ARBA00022729"/>
    </source>
</evidence>
<keyword evidence="8" id="KW-1185">Reference proteome</keyword>
<dbReference type="PROSITE" id="PS50835">
    <property type="entry name" value="IG_LIKE"/>
    <property type="match status" value="2"/>
</dbReference>
<keyword evidence="5" id="KW-1015">Disulfide bond</keyword>
<feature type="domain" description="Ig-like" evidence="7">
    <location>
        <begin position="24"/>
        <end position="115"/>
    </location>
</feature>
<dbReference type="SMART" id="SM00408">
    <property type="entry name" value="IGc2"/>
    <property type="match status" value="2"/>
</dbReference>
<keyword evidence="4" id="KW-0677">Repeat</keyword>
<comment type="subcellular location">
    <subcellularLocation>
        <location evidence="1">Secreted</location>
    </subcellularLocation>
</comment>
<dbReference type="GO" id="GO:0007156">
    <property type="term" value="P:homophilic cell adhesion via plasma membrane adhesion molecules"/>
    <property type="evidence" value="ECO:0007669"/>
    <property type="project" value="TreeGrafter"/>
</dbReference>
<evidence type="ECO:0000256" key="1">
    <source>
        <dbReference type="ARBA" id="ARBA00004613"/>
    </source>
</evidence>
<evidence type="ECO:0000313" key="9">
    <source>
        <dbReference type="WBParaSite" id="nRc.2.0.1.t45039-RA"/>
    </source>
</evidence>
<dbReference type="InterPro" id="IPR013783">
    <property type="entry name" value="Ig-like_fold"/>
</dbReference>
<feature type="domain" description="Ig-like" evidence="7">
    <location>
        <begin position="156"/>
        <end position="230"/>
    </location>
</feature>
<dbReference type="SUPFAM" id="SSF48726">
    <property type="entry name" value="Immunoglobulin"/>
    <property type="match status" value="2"/>
</dbReference>
<dbReference type="PANTHER" id="PTHR45080:SF8">
    <property type="entry name" value="IG-LIKE DOMAIN-CONTAINING PROTEIN"/>
    <property type="match status" value="1"/>
</dbReference>
<keyword evidence="3" id="KW-0732">Signal</keyword>
<evidence type="ECO:0000256" key="4">
    <source>
        <dbReference type="ARBA" id="ARBA00022737"/>
    </source>
</evidence>
<dbReference type="AlphaFoldDB" id="A0A915L1K3"/>
<sequence>MFRENKVKLNLSEVPSRIKLARVGSYVELQCGASGVPQPRIAWYKNEHRLWQATNEDAANDIDRFKNVNLTSLQYAVTMSKLRLGPLTSDDEGIYHCLAENGCARPVSSTTRLIIREKEYVPDNIYTNSIDKKPVVVARHAISNEYPKSPFGEKSPEIYMWTESRLEVSGAAAQLTCRAKGNPKPFVYWTDSDGQLLEKSGGYTVLKSGDLLIKNTNWESMGSYVCTAENPFGVDRKEAFFYPTKPDDGEDLESGEDAAMI</sequence>
<evidence type="ECO:0000256" key="6">
    <source>
        <dbReference type="ARBA" id="ARBA00023319"/>
    </source>
</evidence>